<organism evidence="5 6">
    <name type="scientific">Dendryphion nanum</name>
    <dbReference type="NCBI Taxonomy" id="256645"/>
    <lineage>
        <taxon>Eukaryota</taxon>
        <taxon>Fungi</taxon>
        <taxon>Dikarya</taxon>
        <taxon>Ascomycota</taxon>
        <taxon>Pezizomycotina</taxon>
        <taxon>Dothideomycetes</taxon>
        <taxon>Pleosporomycetidae</taxon>
        <taxon>Pleosporales</taxon>
        <taxon>Torulaceae</taxon>
        <taxon>Dendryphion</taxon>
    </lineage>
</organism>
<dbReference type="InterPro" id="IPR002730">
    <property type="entry name" value="Rpp29/RNP1"/>
</dbReference>
<evidence type="ECO:0000256" key="2">
    <source>
        <dbReference type="ARBA" id="ARBA00006181"/>
    </source>
</evidence>
<comment type="caution">
    <text evidence="5">The sequence shown here is derived from an EMBL/GenBank/DDBJ whole genome shotgun (WGS) entry which is preliminary data.</text>
</comment>
<dbReference type="InterPro" id="IPR036980">
    <property type="entry name" value="RNase_P/MRP_Rpp29_sf"/>
</dbReference>
<reference evidence="5" key="1">
    <citation type="journal article" date="2021" name="Nat. Commun.">
        <title>Genetic determinants of endophytism in the Arabidopsis root mycobiome.</title>
        <authorList>
            <person name="Mesny F."/>
            <person name="Miyauchi S."/>
            <person name="Thiergart T."/>
            <person name="Pickel B."/>
            <person name="Atanasova L."/>
            <person name="Karlsson M."/>
            <person name="Huettel B."/>
            <person name="Barry K.W."/>
            <person name="Haridas S."/>
            <person name="Chen C."/>
            <person name="Bauer D."/>
            <person name="Andreopoulos W."/>
            <person name="Pangilinan J."/>
            <person name="LaButti K."/>
            <person name="Riley R."/>
            <person name="Lipzen A."/>
            <person name="Clum A."/>
            <person name="Drula E."/>
            <person name="Henrissat B."/>
            <person name="Kohler A."/>
            <person name="Grigoriev I.V."/>
            <person name="Martin F.M."/>
            <person name="Hacquard S."/>
        </authorList>
    </citation>
    <scope>NUCLEOTIDE SEQUENCE</scope>
    <source>
        <strain evidence="5">MPI-CAGE-CH-0243</strain>
    </source>
</reference>
<dbReference type="InterPro" id="IPR016848">
    <property type="entry name" value="RNase_P/MRP_Rpp29-subunit"/>
</dbReference>
<keyword evidence="6" id="KW-1185">Reference proteome</keyword>
<dbReference type="GO" id="GO:0005634">
    <property type="term" value="C:nucleus"/>
    <property type="evidence" value="ECO:0007669"/>
    <property type="project" value="UniProtKB-SubCell"/>
</dbReference>
<dbReference type="OrthoDB" id="124041at2759"/>
<dbReference type="GO" id="GO:0033204">
    <property type="term" value="F:ribonuclease P RNA binding"/>
    <property type="evidence" value="ECO:0007669"/>
    <property type="project" value="InterPro"/>
</dbReference>
<dbReference type="PANTHER" id="PTHR13348">
    <property type="entry name" value="RIBONUCLEASE P SUBUNIT P29"/>
    <property type="match status" value="1"/>
</dbReference>
<dbReference type="SUPFAM" id="SSF101744">
    <property type="entry name" value="Rof/RNase P subunit-like"/>
    <property type="match status" value="1"/>
</dbReference>
<dbReference type="InterPro" id="IPR023534">
    <property type="entry name" value="Rof/RNase_P-like"/>
</dbReference>
<dbReference type="PANTHER" id="PTHR13348:SF0">
    <property type="entry name" value="RIBONUCLEASE P PROTEIN SUBUNIT P29"/>
    <property type="match status" value="1"/>
</dbReference>
<evidence type="ECO:0000256" key="1">
    <source>
        <dbReference type="ARBA" id="ARBA00004123"/>
    </source>
</evidence>
<evidence type="ECO:0000313" key="5">
    <source>
        <dbReference type="EMBL" id="KAH7130478.1"/>
    </source>
</evidence>
<evidence type="ECO:0000313" key="6">
    <source>
        <dbReference type="Proteomes" id="UP000700596"/>
    </source>
</evidence>
<dbReference type="GO" id="GO:0006364">
    <property type="term" value="P:rRNA processing"/>
    <property type="evidence" value="ECO:0007669"/>
    <property type="project" value="TreeGrafter"/>
</dbReference>
<dbReference type="Pfam" id="PF01868">
    <property type="entry name" value="RNase_P-MRP_p29"/>
    <property type="match status" value="1"/>
</dbReference>
<protein>
    <recommendedName>
        <fullName evidence="3">Ribonuclease P protein subunit</fullName>
    </recommendedName>
</protein>
<sequence>MAPSRPEKRPAFAHQLLQRALSPADADARYEERVVKRALLLRPTSPEPSARALRRRALDEKKDKAKQRKALKPRPLSATKKRQLGLLEIPKEQRKYTIYEPLHNLWLGYLREILGVASSEGSQQRWYVHTENAGSMIASADMHGALLEVVRSRCVSRVGLKGIVVRDSQYVFEVITKGDVIKTIPKEHTLFRLEIPPPENTDIPHTLKPLVFELSGDLLQTRAPDRANKKYKAHFQPDR</sequence>
<evidence type="ECO:0000256" key="4">
    <source>
        <dbReference type="SAM" id="MobiDB-lite"/>
    </source>
</evidence>
<keyword evidence="3" id="KW-0819">tRNA processing</keyword>
<gene>
    <name evidence="5" type="ORF">B0J11DRAFT_253208</name>
</gene>
<proteinExistence type="inferred from homology"/>
<dbReference type="GO" id="GO:0001682">
    <property type="term" value="P:tRNA 5'-leader removal"/>
    <property type="evidence" value="ECO:0007669"/>
    <property type="project" value="InterPro"/>
</dbReference>
<evidence type="ECO:0000256" key="3">
    <source>
        <dbReference type="PIRNR" id="PIRNR027081"/>
    </source>
</evidence>
<feature type="region of interest" description="Disordered" evidence="4">
    <location>
        <begin position="45"/>
        <end position="75"/>
    </location>
</feature>
<dbReference type="GO" id="GO:0030677">
    <property type="term" value="C:ribonuclease P complex"/>
    <property type="evidence" value="ECO:0007669"/>
    <property type="project" value="InterPro"/>
</dbReference>
<dbReference type="Proteomes" id="UP000700596">
    <property type="component" value="Unassembled WGS sequence"/>
</dbReference>
<dbReference type="AlphaFoldDB" id="A0A9P9E409"/>
<dbReference type="PIRSF" id="PIRSF027081">
    <property type="entry name" value="RNase_P/MRP_p29_subunit"/>
    <property type="match status" value="1"/>
</dbReference>
<dbReference type="Gene3D" id="2.30.30.210">
    <property type="entry name" value="Ribonuclease P/MRP, subunit p29"/>
    <property type="match status" value="1"/>
</dbReference>
<keyword evidence="3" id="KW-0539">Nucleus</keyword>
<dbReference type="SMART" id="SM00538">
    <property type="entry name" value="POP4"/>
    <property type="match status" value="1"/>
</dbReference>
<name>A0A9P9E409_9PLEO</name>
<comment type="subcellular location">
    <subcellularLocation>
        <location evidence="1">Nucleus</location>
    </subcellularLocation>
</comment>
<accession>A0A9P9E409</accession>
<dbReference type="GO" id="GO:0000172">
    <property type="term" value="C:ribonuclease MRP complex"/>
    <property type="evidence" value="ECO:0007669"/>
    <property type="project" value="InterPro"/>
</dbReference>
<dbReference type="EMBL" id="JAGMWT010000004">
    <property type="protein sequence ID" value="KAH7130478.1"/>
    <property type="molecule type" value="Genomic_DNA"/>
</dbReference>
<comment type="similarity">
    <text evidence="2">Belongs to the eukaryotic/archaeal RNase P protein component 1 family.</text>
</comment>